<name>A0A3N0BKB5_9MICC</name>
<evidence type="ECO:0000313" key="2">
    <source>
        <dbReference type="Proteomes" id="UP000273807"/>
    </source>
</evidence>
<organism evidence="1 2">
    <name type="scientific">Arthrobacter oryzae</name>
    <dbReference type="NCBI Taxonomy" id="409290"/>
    <lineage>
        <taxon>Bacteria</taxon>
        <taxon>Bacillati</taxon>
        <taxon>Actinomycetota</taxon>
        <taxon>Actinomycetes</taxon>
        <taxon>Micrococcales</taxon>
        <taxon>Micrococcaceae</taxon>
        <taxon>Arthrobacter</taxon>
    </lineage>
</organism>
<reference evidence="1 2" key="1">
    <citation type="submission" date="2018-10" db="EMBL/GenBank/DDBJ databases">
        <title>Genome sequencing of Arthrobacter oryzae TNB02.</title>
        <authorList>
            <person name="Cho Y.-J."/>
            <person name="Cho A."/>
            <person name="Kim O.-S."/>
        </authorList>
    </citation>
    <scope>NUCLEOTIDE SEQUENCE [LARGE SCALE GENOMIC DNA]</scope>
    <source>
        <strain evidence="1 2">TNB02</strain>
    </source>
</reference>
<dbReference type="AlphaFoldDB" id="A0A3N0BKB5"/>
<keyword evidence="2" id="KW-1185">Reference proteome</keyword>
<evidence type="ECO:0000313" key="1">
    <source>
        <dbReference type="EMBL" id="RNL48290.1"/>
    </source>
</evidence>
<gene>
    <name evidence="1" type="ORF">D7003_19870</name>
</gene>
<sequence length="219" mass="22568">GSWLAGQQINLPAGRAYIKIYGYNGNASWGQTYTLNTGWIWSTTPVPVISGTPHVGQILTAVTGSWSPTPDVVRFQWFRSGSAITGTTTNTYTLLADDYGKNLTVAVTGTKTGYTTVAKTSTATTAVAAAPLDLTAPVPTITGTARAGSTLTAVPGIWGPAPVTLTYQWKANGVTILGATAATYKPVAAQAGKTLTVTVSGTKTGYTTKTKTSTATAID</sequence>
<dbReference type="Proteomes" id="UP000273807">
    <property type="component" value="Unassembled WGS sequence"/>
</dbReference>
<protein>
    <submittedName>
        <fullName evidence="1">Metallophosphoesterase</fullName>
    </submittedName>
</protein>
<dbReference type="EMBL" id="RBED01000157">
    <property type="protein sequence ID" value="RNL48290.1"/>
    <property type="molecule type" value="Genomic_DNA"/>
</dbReference>
<feature type="non-terminal residue" evidence="1">
    <location>
        <position position="1"/>
    </location>
</feature>
<proteinExistence type="predicted"/>
<dbReference type="Gene3D" id="2.60.40.2700">
    <property type="match status" value="2"/>
</dbReference>
<accession>A0A3N0BKB5</accession>
<comment type="caution">
    <text evidence="1">The sequence shown here is derived from an EMBL/GenBank/DDBJ whole genome shotgun (WGS) entry which is preliminary data.</text>
</comment>